<feature type="binding site" evidence="8">
    <location>
        <position position="62"/>
    </location>
    <ligand>
        <name>shikimate</name>
        <dbReference type="ChEBI" id="CHEBI:36208"/>
    </ligand>
</feature>
<dbReference type="AlphaFoldDB" id="A0A430HG58"/>
<dbReference type="InterPro" id="IPR046346">
    <property type="entry name" value="Aminoacid_DH-like_N_sf"/>
</dbReference>
<dbReference type="InterPro" id="IPR011342">
    <property type="entry name" value="Shikimate_DH"/>
</dbReference>
<dbReference type="GO" id="GO:0008652">
    <property type="term" value="P:amino acid biosynthetic process"/>
    <property type="evidence" value="ECO:0007669"/>
    <property type="project" value="UniProtKB-KW"/>
</dbReference>
<name>A0A430HG58_9BURK</name>
<dbReference type="InterPro" id="IPR022893">
    <property type="entry name" value="Shikimate_DH_fam"/>
</dbReference>
<dbReference type="GO" id="GO:0004764">
    <property type="term" value="F:shikimate 3-dehydrogenase (NADP+) activity"/>
    <property type="evidence" value="ECO:0007669"/>
    <property type="project" value="UniProtKB-UniRule"/>
</dbReference>
<keyword evidence="13" id="KW-1185">Reference proteome</keyword>
<dbReference type="Proteomes" id="UP000278085">
    <property type="component" value="Unassembled WGS sequence"/>
</dbReference>
<evidence type="ECO:0000259" key="10">
    <source>
        <dbReference type="Pfam" id="PF08501"/>
    </source>
</evidence>
<dbReference type="EC" id="1.1.1.25" evidence="2 8"/>
<feature type="domain" description="SDH C-terminal" evidence="11">
    <location>
        <begin position="242"/>
        <end position="272"/>
    </location>
</feature>
<feature type="binding site" evidence="8">
    <location>
        <position position="103"/>
    </location>
    <ligand>
        <name>shikimate</name>
        <dbReference type="ChEBI" id="CHEBI:36208"/>
    </ligand>
</feature>
<organism evidence="12 13">
    <name type="scientific">Massilia atriviolacea</name>
    <dbReference type="NCBI Taxonomy" id="2495579"/>
    <lineage>
        <taxon>Bacteria</taxon>
        <taxon>Pseudomonadati</taxon>
        <taxon>Pseudomonadota</taxon>
        <taxon>Betaproteobacteria</taxon>
        <taxon>Burkholderiales</taxon>
        <taxon>Oxalobacteraceae</taxon>
        <taxon>Telluria group</taxon>
        <taxon>Massilia</taxon>
    </lineage>
</organism>
<keyword evidence="5 8" id="KW-0560">Oxidoreductase</keyword>
<dbReference type="FunFam" id="3.40.50.10860:FF:000006">
    <property type="entry name" value="Shikimate dehydrogenase (NADP(+))"/>
    <property type="match status" value="1"/>
</dbReference>
<sequence>MSERYCVIGNPIAHSKSPEIHAAFARQTGQDMLYERCLAPLDGFEASVRALVAAGYGGANVTVPFKLQAADLADRLTERARAAGAVNTLMFNSSGGIIGDNTDGAGLVGDITRNAGVSLEGKRVLLLGAGGAARGAVLPLLAALPAELTIANRTLATADALVERFTSQLAQDQRLAACAFDDIAGQYDVVVNATSASLADAMPPVPAGAFGPGTLALDMMYGKAPTRFMQFAASCGAATRDGLGMLVEQAAEAFLLWRGARPDTAEILDRLRLAV</sequence>
<dbReference type="InterPro" id="IPR013708">
    <property type="entry name" value="Shikimate_DH-bd_N"/>
</dbReference>
<feature type="domain" description="Shikimate dehydrogenase substrate binding N-terminal" evidence="10">
    <location>
        <begin position="7"/>
        <end position="89"/>
    </location>
</feature>
<dbReference type="Gene3D" id="3.40.50.10860">
    <property type="entry name" value="Leucine Dehydrogenase, chain A, domain 1"/>
    <property type="match status" value="1"/>
</dbReference>
<dbReference type="Pfam" id="PF01488">
    <property type="entry name" value="Shikimate_DH"/>
    <property type="match status" value="1"/>
</dbReference>
<dbReference type="CDD" id="cd01065">
    <property type="entry name" value="NAD_bind_Shikimate_DH"/>
    <property type="match status" value="1"/>
</dbReference>
<keyword evidence="4 8" id="KW-0521">NADP</keyword>
<evidence type="ECO:0000256" key="2">
    <source>
        <dbReference type="ARBA" id="ARBA00012962"/>
    </source>
</evidence>
<dbReference type="GO" id="GO:0009073">
    <property type="term" value="P:aromatic amino acid family biosynthetic process"/>
    <property type="evidence" value="ECO:0007669"/>
    <property type="project" value="UniProtKB-KW"/>
</dbReference>
<reference evidence="12 13" key="1">
    <citation type="submission" date="2018-12" db="EMBL/GenBank/DDBJ databases">
        <authorList>
            <person name="Yang E."/>
        </authorList>
    </citation>
    <scope>NUCLEOTIDE SEQUENCE [LARGE SCALE GENOMIC DNA]</scope>
    <source>
        <strain evidence="12 13">SOD</strain>
    </source>
</reference>
<evidence type="ECO:0000313" key="13">
    <source>
        <dbReference type="Proteomes" id="UP000278085"/>
    </source>
</evidence>
<comment type="pathway">
    <text evidence="1 8">Metabolic intermediate biosynthesis; chorismate biosynthesis; chorismate from D-erythrose 4-phosphate and phosphoenolpyruvate: step 4/7.</text>
</comment>
<dbReference type="RefSeq" id="WP_126076631.1">
    <property type="nucleotide sequence ID" value="NZ_CP051166.1"/>
</dbReference>
<feature type="domain" description="Quinate/shikimate 5-dehydrogenase/glutamyl-tRNA reductase" evidence="9">
    <location>
        <begin position="118"/>
        <end position="197"/>
    </location>
</feature>
<dbReference type="Gene3D" id="3.40.50.720">
    <property type="entry name" value="NAD(P)-binding Rossmann-like Domain"/>
    <property type="match status" value="1"/>
</dbReference>
<feature type="binding site" evidence="8">
    <location>
        <begin position="15"/>
        <end position="17"/>
    </location>
    <ligand>
        <name>shikimate</name>
        <dbReference type="ChEBI" id="CHEBI:36208"/>
    </ligand>
</feature>
<evidence type="ECO:0000256" key="1">
    <source>
        <dbReference type="ARBA" id="ARBA00004871"/>
    </source>
</evidence>
<comment type="subunit">
    <text evidence="8">Homodimer.</text>
</comment>
<dbReference type="Pfam" id="PF08501">
    <property type="entry name" value="Shikimate_dh_N"/>
    <property type="match status" value="1"/>
</dbReference>
<feature type="binding site" evidence="8">
    <location>
        <position position="221"/>
    </location>
    <ligand>
        <name>shikimate</name>
        <dbReference type="ChEBI" id="CHEBI:36208"/>
    </ligand>
</feature>
<evidence type="ECO:0000256" key="3">
    <source>
        <dbReference type="ARBA" id="ARBA00022605"/>
    </source>
</evidence>
<dbReference type="HAMAP" id="MF_00222">
    <property type="entry name" value="Shikimate_DH_AroE"/>
    <property type="match status" value="1"/>
</dbReference>
<gene>
    <name evidence="8" type="primary">aroE</name>
    <name evidence="12" type="ORF">EJB06_24480</name>
</gene>
<comment type="caution">
    <text evidence="8">Lacks conserved residue(s) required for the propagation of feature annotation.</text>
</comment>
<dbReference type="NCBIfam" id="NF001310">
    <property type="entry name" value="PRK00258.1-2"/>
    <property type="match status" value="1"/>
</dbReference>
<dbReference type="InterPro" id="IPR006151">
    <property type="entry name" value="Shikm_DH/Glu-tRNA_Rdtase"/>
</dbReference>
<dbReference type="GO" id="GO:0009423">
    <property type="term" value="P:chorismate biosynthetic process"/>
    <property type="evidence" value="ECO:0007669"/>
    <property type="project" value="UniProtKB-UniRule"/>
</dbReference>
<evidence type="ECO:0000313" key="12">
    <source>
        <dbReference type="EMBL" id="RSZ56509.1"/>
    </source>
</evidence>
<evidence type="ECO:0000259" key="9">
    <source>
        <dbReference type="Pfam" id="PF01488"/>
    </source>
</evidence>
<feature type="binding site" evidence="8">
    <location>
        <position position="219"/>
    </location>
    <ligand>
        <name>NADP(+)</name>
        <dbReference type="ChEBI" id="CHEBI:58349"/>
    </ligand>
</feature>
<feature type="active site" description="Proton acceptor" evidence="8">
    <location>
        <position position="66"/>
    </location>
</feature>
<feature type="binding site" evidence="8">
    <location>
        <position position="242"/>
    </location>
    <ligand>
        <name>NADP(+)</name>
        <dbReference type="ChEBI" id="CHEBI:58349"/>
    </ligand>
</feature>
<dbReference type="SUPFAM" id="SSF53223">
    <property type="entry name" value="Aminoacid dehydrogenase-like, N-terminal domain"/>
    <property type="match status" value="1"/>
</dbReference>
<dbReference type="NCBIfam" id="TIGR00507">
    <property type="entry name" value="aroE"/>
    <property type="match status" value="1"/>
</dbReference>
<feature type="binding site" evidence="8">
    <location>
        <position position="78"/>
    </location>
    <ligand>
        <name>NADP(+)</name>
        <dbReference type="ChEBI" id="CHEBI:58349"/>
    </ligand>
</feature>
<comment type="caution">
    <text evidence="12">The sequence shown here is derived from an EMBL/GenBank/DDBJ whole genome shotgun (WGS) entry which is preliminary data.</text>
</comment>
<feature type="binding site" evidence="8">
    <location>
        <position position="249"/>
    </location>
    <ligand>
        <name>shikimate</name>
        <dbReference type="ChEBI" id="CHEBI:36208"/>
    </ligand>
</feature>
<dbReference type="Pfam" id="PF18317">
    <property type="entry name" value="SDH_C"/>
    <property type="match status" value="1"/>
</dbReference>
<dbReference type="OrthoDB" id="9776868at2"/>
<dbReference type="GO" id="GO:0005829">
    <property type="term" value="C:cytosol"/>
    <property type="evidence" value="ECO:0007669"/>
    <property type="project" value="TreeGrafter"/>
</dbReference>
<feature type="binding site" evidence="8">
    <location>
        <begin position="128"/>
        <end position="132"/>
    </location>
    <ligand>
        <name>NADP(+)</name>
        <dbReference type="ChEBI" id="CHEBI:58349"/>
    </ligand>
</feature>
<evidence type="ECO:0000256" key="6">
    <source>
        <dbReference type="ARBA" id="ARBA00023141"/>
    </source>
</evidence>
<comment type="function">
    <text evidence="8">Involved in the biosynthesis of the chorismate, which leads to the biosynthesis of aromatic amino acids. Catalyzes the reversible NADPH linked reduction of 3-dehydroshikimate (DHSA) to yield shikimate (SA).</text>
</comment>
<accession>A0A430HG58</accession>
<evidence type="ECO:0000256" key="5">
    <source>
        <dbReference type="ARBA" id="ARBA00023002"/>
    </source>
</evidence>
<dbReference type="EMBL" id="RXLQ01000015">
    <property type="protein sequence ID" value="RSZ56509.1"/>
    <property type="molecule type" value="Genomic_DNA"/>
</dbReference>
<protein>
    <recommendedName>
        <fullName evidence="2 8">Shikimate dehydrogenase (NADP(+))</fullName>
        <shortName evidence="8">SDH</shortName>
        <ecNumber evidence="2 8">1.1.1.25</ecNumber>
    </recommendedName>
</protein>
<dbReference type="UniPathway" id="UPA00053">
    <property type="reaction ID" value="UER00087"/>
</dbReference>
<dbReference type="PANTHER" id="PTHR21089:SF1">
    <property type="entry name" value="BIFUNCTIONAL 3-DEHYDROQUINATE DEHYDRATASE_SHIKIMATE DEHYDROGENASE, CHLOROPLASTIC"/>
    <property type="match status" value="1"/>
</dbReference>
<comment type="catalytic activity">
    <reaction evidence="7 8">
        <text>shikimate + NADP(+) = 3-dehydroshikimate + NADPH + H(+)</text>
        <dbReference type="Rhea" id="RHEA:17737"/>
        <dbReference type="ChEBI" id="CHEBI:15378"/>
        <dbReference type="ChEBI" id="CHEBI:16630"/>
        <dbReference type="ChEBI" id="CHEBI:36208"/>
        <dbReference type="ChEBI" id="CHEBI:57783"/>
        <dbReference type="ChEBI" id="CHEBI:58349"/>
        <dbReference type="EC" id="1.1.1.25"/>
    </reaction>
</comment>
<dbReference type="GO" id="GO:0019632">
    <property type="term" value="P:shikimate metabolic process"/>
    <property type="evidence" value="ECO:0007669"/>
    <property type="project" value="InterPro"/>
</dbReference>
<dbReference type="SUPFAM" id="SSF51735">
    <property type="entry name" value="NAD(P)-binding Rossmann-fold domains"/>
    <property type="match status" value="1"/>
</dbReference>
<evidence type="ECO:0000256" key="4">
    <source>
        <dbReference type="ARBA" id="ARBA00022857"/>
    </source>
</evidence>
<proteinExistence type="inferred from homology"/>
<keyword evidence="6 8" id="KW-0057">Aromatic amino acid biosynthesis</keyword>
<dbReference type="PANTHER" id="PTHR21089">
    <property type="entry name" value="SHIKIMATE DEHYDROGENASE"/>
    <property type="match status" value="1"/>
</dbReference>
<feature type="binding site" evidence="8">
    <location>
        <position position="87"/>
    </location>
    <ligand>
        <name>shikimate</name>
        <dbReference type="ChEBI" id="CHEBI:36208"/>
    </ligand>
</feature>
<evidence type="ECO:0000256" key="8">
    <source>
        <dbReference type="HAMAP-Rule" id="MF_00222"/>
    </source>
</evidence>
<dbReference type="InterPro" id="IPR036291">
    <property type="entry name" value="NAD(P)-bd_dom_sf"/>
</dbReference>
<dbReference type="InterPro" id="IPR041121">
    <property type="entry name" value="SDH_C"/>
</dbReference>
<keyword evidence="3 8" id="KW-0028">Amino-acid biosynthesis</keyword>
<evidence type="ECO:0000259" key="11">
    <source>
        <dbReference type="Pfam" id="PF18317"/>
    </source>
</evidence>
<dbReference type="GO" id="GO:0050661">
    <property type="term" value="F:NADP binding"/>
    <property type="evidence" value="ECO:0007669"/>
    <property type="project" value="InterPro"/>
</dbReference>
<comment type="similarity">
    <text evidence="8">Belongs to the shikimate dehydrogenase family.</text>
</comment>
<evidence type="ECO:0000256" key="7">
    <source>
        <dbReference type="ARBA" id="ARBA00049442"/>
    </source>
</evidence>